<dbReference type="GeneID" id="62196182"/>
<accession>A0A875RVC8</accession>
<dbReference type="Proteomes" id="UP000662931">
    <property type="component" value="Chromosome 3"/>
</dbReference>
<feature type="region of interest" description="Disordered" evidence="1">
    <location>
        <begin position="150"/>
        <end position="181"/>
    </location>
</feature>
<feature type="region of interest" description="Disordered" evidence="1">
    <location>
        <begin position="90"/>
        <end position="110"/>
    </location>
</feature>
<evidence type="ECO:0000256" key="1">
    <source>
        <dbReference type="SAM" id="MobiDB-lite"/>
    </source>
</evidence>
<gene>
    <name evidence="2" type="ORF">FOA43_002781</name>
</gene>
<dbReference type="RefSeq" id="XP_038778992.1">
    <property type="nucleotide sequence ID" value="XM_038923064.1"/>
</dbReference>
<reference evidence="2" key="1">
    <citation type="submission" date="2020-10" db="EMBL/GenBank/DDBJ databases">
        <authorList>
            <person name="Roach M.J.R."/>
        </authorList>
    </citation>
    <scope>NUCLEOTIDE SEQUENCE</scope>
    <source>
        <strain evidence="2">CBS 1945</strain>
    </source>
</reference>
<feature type="compositionally biased region" description="Polar residues" evidence="1">
    <location>
        <begin position="156"/>
        <end position="166"/>
    </location>
</feature>
<dbReference type="KEGG" id="bnn:FOA43_002781"/>
<dbReference type="EMBL" id="CP064814">
    <property type="protein sequence ID" value="QPG75427.1"/>
    <property type="molecule type" value="Genomic_DNA"/>
</dbReference>
<protein>
    <submittedName>
        <fullName evidence="2">Uncharacterized protein</fullName>
    </submittedName>
</protein>
<feature type="compositionally biased region" description="Polar residues" evidence="1">
    <location>
        <begin position="207"/>
        <end position="229"/>
    </location>
</feature>
<dbReference type="AlphaFoldDB" id="A0A875RVC8"/>
<feature type="region of interest" description="Disordered" evidence="1">
    <location>
        <begin position="462"/>
        <end position="491"/>
    </location>
</feature>
<evidence type="ECO:0000313" key="3">
    <source>
        <dbReference type="Proteomes" id="UP000662931"/>
    </source>
</evidence>
<sequence>MPVHSDTAPKANYQPFPVPPRMASSGYPRISLPMAPLVPMITPLIPLTSMAASMASMAASMASMAATMVSMAPLASMAPLFPMAAEISPRSPAAKPKTPQMASPAKRSLQKCTKPAAHTDVTDCYPSVGYYPLIYYVNNANVNAQQREKVRKSTNKGENNLKTGLNDSKKGIKKIPTSATSPAFNPEIRLISSETNSNPPLLDAVSTEGTHSSNSANTLVEVSSKSPVKNKSLEAPTETVESTIKAPAKRSIKETAEGAAKVPAEVPAEANTLEPIAREQSPKKIARPKIKSPLQVIASSVVEAPASLISRGAGNLPTSKKTPSQIEKTCLNVVADKETEENLQRLRVKYKNIMLTEEEIIKISELPEQENHATATKGLLNHPPEIHQGTPKVKHRAAPKFKSMPRLKPQLQPNLSLNAEPVPNPELVSLASPKLEPFFNATHNANIIPEIIHRVEHKEASQIESKKTCDPKKKEAMKVEDARKETSKPCRPELQKGIKEKYKEQHLRAEKLIAEKEKSNPRKMTEKEERTSKLKAMKKAKAEAESAIQKDEGVRKKYNVRGKTFEIDPESQRLYNLLVARTVPKGRKATSIEEIEARRQGIENKDLPPLSDIDKFGFEYALKMQDERDELATKNRDVNVKAELLVKIVDGVTKDFVCDPELNKLCSEGYGHQLTKLSTEERIDRKYRAILRALDESGPQSSPREYLTLPKTIHGIPFKEIDEAVWGDKKLSQSKDSFTATVSSVLNNWFQTIIEGDAYKEDPEMAMIVSTIANTAWLEETINQIFLNEEQRNNAKPTTTKKINHLALEHYKGNLLHQGNEKSSSGEYQPLRSHRLPQRVLGEWFSKFGNAILESFPQNEQPNH</sequence>
<keyword evidence="3" id="KW-1185">Reference proteome</keyword>
<proteinExistence type="predicted"/>
<evidence type="ECO:0000313" key="2">
    <source>
        <dbReference type="EMBL" id="QPG75427.1"/>
    </source>
</evidence>
<name>A0A875RVC8_EENNA</name>
<feature type="region of interest" description="Disordered" evidence="1">
    <location>
        <begin position="205"/>
        <end position="251"/>
    </location>
</feature>
<organism evidence="2 3">
    <name type="scientific">Eeniella nana</name>
    <name type="common">Yeast</name>
    <name type="synonym">Brettanomyces nanus</name>
    <dbReference type="NCBI Taxonomy" id="13502"/>
    <lineage>
        <taxon>Eukaryota</taxon>
        <taxon>Fungi</taxon>
        <taxon>Dikarya</taxon>
        <taxon>Ascomycota</taxon>
        <taxon>Saccharomycotina</taxon>
        <taxon>Pichiomycetes</taxon>
        <taxon>Pichiales</taxon>
        <taxon>Pichiaceae</taxon>
        <taxon>Brettanomyces</taxon>
    </lineage>
</organism>